<dbReference type="InterPro" id="IPR046373">
    <property type="entry name" value="Acyl-CoA_Oxase/DH_mid-dom_sf"/>
</dbReference>
<keyword evidence="10" id="KW-1185">Reference proteome</keyword>
<feature type="domain" description="Acyl-CoA dehydrogenase/oxidase C-terminal" evidence="6">
    <location>
        <begin position="219"/>
        <end position="363"/>
    </location>
</feature>
<dbReference type="SUPFAM" id="SSF47203">
    <property type="entry name" value="Acyl-CoA dehydrogenase C-terminal domain-like"/>
    <property type="match status" value="1"/>
</dbReference>
<evidence type="ECO:0000256" key="1">
    <source>
        <dbReference type="ARBA" id="ARBA00001974"/>
    </source>
</evidence>
<dbReference type="PROSITE" id="PS00073">
    <property type="entry name" value="ACYL_COA_DH_2"/>
    <property type="match status" value="1"/>
</dbReference>
<dbReference type="InterPro" id="IPR006089">
    <property type="entry name" value="Acyl-CoA_DH_CS"/>
</dbReference>
<reference evidence="9 10" key="1">
    <citation type="submission" date="2014-06" db="EMBL/GenBank/DDBJ databases">
        <authorList>
            <person name="Swart Estienne"/>
        </authorList>
    </citation>
    <scope>NUCLEOTIDE SEQUENCE [LARGE SCALE GENOMIC DNA]</scope>
    <source>
        <strain evidence="9 10">130c</strain>
    </source>
</reference>
<evidence type="ECO:0000259" key="8">
    <source>
        <dbReference type="Pfam" id="PF02771"/>
    </source>
</evidence>
<dbReference type="InterPro" id="IPR006091">
    <property type="entry name" value="Acyl-CoA_Oxase/DH_mid-dom"/>
</dbReference>
<keyword evidence="4 5" id="KW-0274">FAD</keyword>
<dbReference type="AlphaFoldDB" id="A0A078ANR0"/>
<dbReference type="InterPro" id="IPR037069">
    <property type="entry name" value="AcylCoA_DH/ox_N_sf"/>
</dbReference>
<dbReference type="GO" id="GO:0006635">
    <property type="term" value="P:fatty acid beta-oxidation"/>
    <property type="evidence" value="ECO:0007669"/>
    <property type="project" value="InterPro"/>
</dbReference>
<dbReference type="InterPro" id="IPR009100">
    <property type="entry name" value="AcylCoA_DH/oxidase_NM_dom_sf"/>
</dbReference>
<dbReference type="SUPFAM" id="SSF56645">
    <property type="entry name" value="Acyl-CoA dehydrogenase NM domain-like"/>
    <property type="match status" value="1"/>
</dbReference>
<organism evidence="9 10">
    <name type="scientific">Stylonychia lemnae</name>
    <name type="common">Ciliate</name>
    <dbReference type="NCBI Taxonomy" id="5949"/>
    <lineage>
        <taxon>Eukaryota</taxon>
        <taxon>Sar</taxon>
        <taxon>Alveolata</taxon>
        <taxon>Ciliophora</taxon>
        <taxon>Intramacronucleata</taxon>
        <taxon>Spirotrichea</taxon>
        <taxon>Stichotrichia</taxon>
        <taxon>Sporadotrichida</taxon>
        <taxon>Oxytrichidae</taxon>
        <taxon>Stylonychinae</taxon>
        <taxon>Stylonychia</taxon>
    </lineage>
</organism>
<dbReference type="PANTHER" id="PTHR43188">
    <property type="entry name" value="ACYL-COENZYME A OXIDASE"/>
    <property type="match status" value="1"/>
</dbReference>
<dbReference type="EMBL" id="CCKQ01011970">
    <property type="protein sequence ID" value="CDW83571.1"/>
    <property type="molecule type" value="Genomic_DNA"/>
</dbReference>
<dbReference type="InterPro" id="IPR009075">
    <property type="entry name" value="AcylCo_DH/oxidase_C"/>
</dbReference>
<feature type="domain" description="Acyl-CoA oxidase/dehydrogenase middle" evidence="7">
    <location>
        <begin position="132"/>
        <end position="199"/>
    </location>
</feature>
<sequence length="372" mass="41616">MDQYLTPRGIELRKKVRNFMESIENEVKNYAYHINKIQLYQYTNTTEFPFHLVPKIQELGVNGFTIKDHGGPGLNEIDTWAIVYEMAKIDLSVSTFLMVHNSIGMQVVNYLGNEGQRARILPDCLKLKKIMCFGLTEPEYGSDASSLKTTAKKVEGGYLLNGLKRWIGNATFADYIVIWARNEAEGNKIQAFIVEKGADITLENVFVPDNNRLEHAKDFNSANRILEHSRVGVAWLGAASACGAYEAALKYVLNRKQFGKQVASFQATQLKLSKMLGQCEMMVTLCMRITELVNQNKTTIGQIGRAKAICTALSREVCATARELCGGNGIIIDNRVMKSFMDIEAIYTYEGTYEVNMLVSGREITGGIPAFK</sequence>
<dbReference type="InterPro" id="IPR045008">
    <property type="entry name" value="ACX4-like"/>
</dbReference>
<dbReference type="InterPro" id="IPR013786">
    <property type="entry name" value="AcylCoA_DH/ox_N"/>
</dbReference>
<dbReference type="OMA" id="ENHVIRH"/>
<dbReference type="OrthoDB" id="435240at2759"/>
<evidence type="ECO:0000256" key="4">
    <source>
        <dbReference type="ARBA" id="ARBA00022827"/>
    </source>
</evidence>
<proteinExistence type="inferred from homology"/>
<dbReference type="Pfam" id="PF00441">
    <property type="entry name" value="Acyl-CoA_dh_1"/>
    <property type="match status" value="1"/>
</dbReference>
<dbReference type="Pfam" id="PF02770">
    <property type="entry name" value="Acyl-CoA_dh_M"/>
    <property type="match status" value="1"/>
</dbReference>
<evidence type="ECO:0000259" key="6">
    <source>
        <dbReference type="Pfam" id="PF00441"/>
    </source>
</evidence>
<comment type="similarity">
    <text evidence="2 5">Belongs to the acyl-CoA dehydrogenase family.</text>
</comment>
<evidence type="ECO:0000256" key="3">
    <source>
        <dbReference type="ARBA" id="ARBA00022630"/>
    </source>
</evidence>
<dbReference type="PANTHER" id="PTHR43188:SF1">
    <property type="entry name" value="ACYL-COA DEHYDROGENASE"/>
    <property type="match status" value="1"/>
</dbReference>
<dbReference type="InParanoid" id="A0A078ANR0"/>
<feature type="domain" description="Acyl-CoA dehydrogenase/oxidase N-terminal" evidence="8">
    <location>
        <begin position="11"/>
        <end position="125"/>
    </location>
</feature>
<evidence type="ECO:0000256" key="5">
    <source>
        <dbReference type="RuleBase" id="RU362125"/>
    </source>
</evidence>
<comment type="cofactor">
    <cofactor evidence="1 5">
        <name>FAD</name>
        <dbReference type="ChEBI" id="CHEBI:57692"/>
    </cofactor>
</comment>
<dbReference type="Gene3D" id="2.40.110.10">
    <property type="entry name" value="Butyryl-CoA Dehydrogenase, subunit A, domain 2"/>
    <property type="match status" value="1"/>
</dbReference>
<dbReference type="GO" id="GO:0005777">
    <property type="term" value="C:peroxisome"/>
    <property type="evidence" value="ECO:0007669"/>
    <property type="project" value="TreeGrafter"/>
</dbReference>
<evidence type="ECO:0000259" key="7">
    <source>
        <dbReference type="Pfam" id="PF02770"/>
    </source>
</evidence>
<evidence type="ECO:0000256" key="2">
    <source>
        <dbReference type="ARBA" id="ARBA00009347"/>
    </source>
</evidence>
<protein>
    <submittedName>
        <fullName evidence="9">Acyl-dehydrogenase</fullName>
    </submittedName>
</protein>
<dbReference type="GO" id="GO:0003995">
    <property type="term" value="F:acyl-CoA dehydrogenase activity"/>
    <property type="evidence" value="ECO:0007669"/>
    <property type="project" value="InterPro"/>
</dbReference>
<evidence type="ECO:0000313" key="10">
    <source>
        <dbReference type="Proteomes" id="UP000039865"/>
    </source>
</evidence>
<dbReference type="Pfam" id="PF02771">
    <property type="entry name" value="Acyl-CoA_dh_N"/>
    <property type="match status" value="1"/>
</dbReference>
<gene>
    <name evidence="9" type="primary">Contig11453.g12252</name>
    <name evidence="9" type="ORF">STYLEM_12619</name>
</gene>
<dbReference type="Proteomes" id="UP000039865">
    <property type="component" value="Unassembled WGS sequence"/>
</dbReference>
<name>A0A078ANR0_STYLE</name>
<keyword evidence="3 5" id="KW-0285">Flavoprotein</keyword>
<accession>A0A078ANR0</accession>
<dbReference type="Gene3D" id="1.10.540.10">
    <property type="entry name" value="Acyl-CoA dehydrogenase/oxidase, N-terminal domain"/>
    <property type="match status" value="1"/>
</dbReference>
<dbReference type="InterPro" id="IPR036250">
    <property type="entry name" value="AcylCo_DH-like_C"/>
</dbReference>
<keyword evidence="5" id="KW-0560">Oxidoreductase</keyword>
<evidence type="ECO:0000313" key="9">
    <source>
        <dbReference type="EMBL" id="CDW83571.1"/>
    </source>
</evidence>
<dbReference type="Gene3D" id="1.20.140.10">
    <property type="entry name" value="Butyryl-CoA Dehydrogenase, subunit A, domain 3"/>
    <property type="match status" value="1"/>
</dbReference>
<dbReference type="GO" id="GO:0050660">
    <property type="term" value="F:flavin adenine dinucleotide binding"/>
    <property type="evidence" value="ECO:0007669"/>
    <property type="project" value="InterPro"/>
</dbReference>